<comment type="caution">
    <text evidence="2">The sequence shown here is derived from an EMBL/GenBank/DDBJ whole genome shotgun (WGS) entry which is preliminary data.</text>
</comment>
<keyword evidence="1" id="KW-0812">Transmembrane</keyword>
<sequence>MKFPAWVGFTTLILSSLAPLISNTFYLLSVSEISEEINTLRKQKQDELITLSTSILGINLLDIFVGIFLISRRSTTRLPNLVARHPNPLNPVSTLLFTTGPVQPKLS</sequence>
<evidence type="ECO:0000313" key="3">
    <source>
        <dbReference type="Proteomes" id="UP001301958"/>
    </source>
</evidence>
<keyword evidence="1" id="KW-1133">Transmembrane helix</keyword>
<dbReference type="Proteomes" id="UP001301958">
    <property type="component" value="Unassembled WGS sequence"/>
</dbReference>
<reference evidence="2" key="2">
    <citation type="submission" date="2023-05" db="EMBL/GenBank/DDBJ databases">
        <authorList>
            <consortium name="Lawrence Berkeley National Laboratory"/>
            <person name="Steindorff A."/>
            <person name="Hensen N."/>
            <person name="Bonometti L."/>
            <person name="Westerberg I."/>
            <person name="Brannstrom I.O."/>
            <person name="Guillou S."/>
            <person name="Cros-Aarteil S."/>
            <person name="Calhoun S."/>
            <person name="Haridas S."/>
            <person name="Kuo A."/>
            <person name="Mondo S."/>
            <person name="Pangilinan J."/>
            <person name="Riley R."/>
            <person name="Labutti K."/>
            <person name="Andreopoulos B."/>
            <person name="Lipzen A."/>
            <person name="Chen C."/>
            <person name="Yanf M."/>
            <person name="Daum C."/>
            <person name="Ng V."/>
            <person name="Clum A."/>
            <person name="Ohm R."/>
            <person name="Martin F."/>
            <person name="Silar P."/>
            <person name="Natvig D."/>
            <person name="Lalanne C."/>
            <person name="Gautier V."/>
            <person name="Ament-Velasquez S.L."/>
            <person name="Kruys A."/>
            <person name="Hutchinson M.I."/>
            <person name="Powell A.J."/>
            <person name="Barry K."/>
            <person name="Miller A.N."/>
            <person name="Grigoriev I.V."/>
            <person name="Debuchy R."/>
            <person name="Gladieux P."/>
            <person name="Thoren M.H."/>
            <person name="Johannesson H."/>
        </authorList>
    </citation>
    <scope>NUCLEOTIDE SEQUENCE</scope>
    <source>
        <strain evidence="2">CBS 990.96</strain>
    </source>
</reference>
<gene>
    <name evidence="2" type="ORF">QBC38DRAFT_219475</name>
</gene>
<evidence type="ECO:0000313" key="2">
    <source>
        <dbReference type="EMBL" id="KAK4220406.1"/>
    </source>
</evidence>
<name>A0AAN6YKH8_9PEZI</name>
<dbReference type="EMBL" id="MU865864">
    <property type="protein sequence ID" value="KAK4220406.1"/>
    <property type="molecule type" value="Genomic_DNA"/>
</dbReference>
<reference evidence="2" key="1">
    <citation type="journal article" date="2023" name="Mol. Phylogenet. Evol.">
        <title>Genome-scale phylogeny and comparative genomics of the fungal order Sordariales.</title>
        <authorList>
            <person name="Hensen N."/>
            <person name="Bonometti L."/>
            <person name="Westerberg I."/>
            <person name="Brannstrom I.O."/>
            <person name="Guillou S."/>
            <person name="Cros-Aarteil S."/>
            <person name="Calhoun S."/>
            <person name="Haridas S."/>
            <person name="Kuo A."/>
            <person name="Mondo S."/>
            <person name="Pangilinan J."/>
            <person name="Riley R."/>
            <person name="LaButti K."/>
            <person name="Andreopoulos B."/>
            <person name="Lipzen A."/>
            <person name="Chen C."/>
            <person name="Yan M."/>
            <person name="Daum C."/>
            <person name="Ng V."/>
            <person name="Clum A."/>
            <person name="Steindorff A."/>
            <person name="Ohm R.A."/>
            <person name="Martin F."/>
            <person name="Silar P."/>
            <person name="Natvig D.O."/>
            <person name="Lalanne C."/>
            <person name="Gautier V."/>
            <person name="Ament-Velasquez S.L."/>
            <person name="Kruys A."/>
            <person name="Hutchinson M.I."/>
            <person name="Powell A.J."/>
            <person name="Barry K."/>
            <person name="Miller A.N."/>
            <person name="Grigoriev I.V."/>
            <person name="Debuchy R."/>
            <person name="Gladieux P."/>
            <person name="Hiltunen Thoren M."/>
            <person name="Johannesson H."/>
        </authorList>
    </citation>
    <scope>NUCLEOTIDE SEQUENCE</scope>
    <source>
        <strain evidence="2">CBS 990.96</strain>
    </source>
</reference>
<dbReference type="AlphaFoldDB" id="A0AAN6YKH8"/>
<feature type="transmembrane region" description="Helical" evidence="1">
    <location>
        <begin position="6"/>
        <end position="28"/>
    </location>
</feature>
<keyword evidence="3" id="KW-1185">Reference proteome</keyword>
<keyword evidence="1" id="KW-0472">Membrane</keyword>
<feature type="transmembrane region" description="Helical" evidence="1">
    <location>
        <begin position="48"/>
        <end position="70"/>
    </location>
</feature>
<protein>
    <submittedName>
        <fullName evidence="2">Uncharacterized protein</fullName>
    </submittedName>
</protein>
<organism evidence="2 3">
    <name type="scientific">Podospora fimiseda</name>
    <dbReference type="NCBI Taxonomy" id="252190"/>
    <lineage>
        <taxon>Eukaryota</taxon>
        <taxon>Fungi</taxon>
        <taxon>Dikarya</taxon>
        <taxon>Ascomycota</taxon>
        <taxon>Pezizomycotina</taxon>
        <taxon>Sordariomycetes</taxon>
        <taxon>Sordariomycetidae</taxon>
        <taxon>Sordariales</taxon>
        <taxon>Podosporaceae</taxon>
        <taxon>Podospora</taxon>
    </lineage>
</organism>
<evidence type="ECO:0000256" key="1">
    <source>
        <dbReference type="SAM" id="Phobius"/>
    </source>
</evidence>
<accession>A0AAN6YKH8</accession>
<proteinExistence type="predicted"/>